<sequence>MLNTVKCYEALSKQYDKMLAERNRLIDVIDWQRKKIERLEDVNKYLIDDNERFKRRHNMITDRNIELCEENKNKDNFLSEISQHIGCKPESSTYKAFRRKLDELEIKGDK</sequence>
<dbReference type="EMBL" id="JAMBPX010000003">
    <property type="protein sequence ID" value="MDG0858696.1"/>
    <property type="molecule type" value="Genomic_DNA"/>
</dbReference>
<dbReference type="Proteomes" id="UP001152302">
    <property type="component" value="Unassembled WGS sequence"/>
</dbReference>
<accession>A0A9X4L8Y4</accession>
<reference evidence="2" key="1">
    <citation type="submission" date="2022-05" db="EMBL/GenBank/DDBJ databases">
        <title>Comparative genomics of Staphylococcus equorum isolates.</title>
        <authorList>
            <person name="Luelf R.H."/>
        </authorList>
    </citation>
    <scope>NUCLEOTIDE SEQUENCE</scope>
    <source>
        <strain evidence="2">TMW 2.2343</strain>
    </source>
</reference>
<feature type="coiled-coil region" evidence="1">
    <location>
        <begin position="8"/>
        <end position="56"/>
    </location>
</feature>
<proteinExistence type="predicted"/>
<comment type="caution">
    <text evidence="2">The sequence shown here is derived from an EMBL/GenBank/DDBJ whole genome shotgun (WGS) entry which is preliminary data.</text>
</comment>
<name>A0A9X4L8Y4_9STAP</name>
<evidence type="ECO:0000256" key="1">
    <source>
        <dbReference type="SAM" id="Coils"/>
    </source>
</evidence>
<dbReference type="AlphaFoldDB" id="A0A9X4L8Y4"/>
<organism evidence="2 3">
    <name type="scientific">Staphylococcus equorum</name>
    <dbReference type="NCBI Taxonomy" id="246432"/>
    <lineage>
        <taxon>Bacteria</taxon>
        <taxon>Bacillati</taxon>
        <taxon>Bacillota</taxon>
        <taxon>Bacilli</taxon>
        <taxon>Bacillales</taxon>
        <taxon>Staphylococcaceae</taxon>
        <taxon>Staphylococcus</taxon>
    </lineage>
</organism>
<dbReference type="RefSeq" id="WP_057511909.1">
    <property type="nucleotide sequence ID" value="NZ_JAMBPV010000005.1"/>
</dbReference>
<gene>
    <name evidence="2" type="ORF">M4L21_05080</name>
</gene>
<evidence type="ECO:0000313" key="3">
    <source>
        <dbReference type="Proteomes" id="UP001152302"/>
    </source>
</evidence>
<protein>
    <submittedName>
        <fullName evidence="2">Uncharacterized protein</fullName>
    </submittedName>
</protein>
<keyword evidence="1" id="KW-0175">Coiled coil</keyword>
<evidence type="ECO:0000313" key="2">
    <source>
        <dbReference type="EMBL" id="MDG0858696.1"/>
    </source>
</evidence>